<keyword evidence="1" id="KW-0808">Transferase</keyword>
<protein>
    <submittedName>
        <fullName evidence="1">Glycosyltransferase family 2 protein</fullName>
        <ecNumber evidence="1">2.4.-.-</ecNumber>
    </submittedName>
</protein>
<organism evidence="1 2">
    <name type="scientific">Desertifilum tharense IPPAS B-1220</name>
    <dbReference type="NCBI Taxonomy" id="1781255"/>
    <lineage>
        <taxon>Bacteria</taxon>
        <taxon>Bacillati</taxon>
        <taxon>Cyanobacteriota</taxon>
        <taxon>Cyanophyceae</taxon>
        <taxon>Desertifilales</taxon>
        <taxon>Desertifilaceae</taxon>
        <taxon>Desertifilum</taxon>
    </lineage>
</organism>
<sequence length="326" mass="37894">MIQPKVSVVIPTFNRETLVKRAIESALVQTYSNIEVVVVDNCSSDNTYQVVQEYIKSDSRVRCYQNKKNLGPTLNWLRGIELSEGEYVKILFSDDWMVPHAIENFVKPFLESESKIGFSYSSAWLYIANKEPCVCYKQSRHGFTDSLEFLWQYAVWGNIPVSPCMALFRREDLLDFFTLSIPNRFRSDCQQYGIGTDSMLYWKSCEHYSSLYHIPEPLMHLGDSTEQPSFTMNLVRTGKQQILEECYQSAFGYFIATSHLSEETKKLFHTVIFLNGLNSLRPWKLQANIERLDYLFPEGYKWKSFNLTSPRIIPVLGKVLLSRLKI</sequence>
<keyword evidence="2" id="KW-1185">Reference proteome</keyword>
<keyword evidence="1" id="KW-0328">Glycosyltransferase</keyword>
<gene>
    <name evidence="1" type="ORF">BH720_025980</name>
</gene>
<dbReference type="EC" id="2.4.-.-" evidence="1"/>
<dbReference type="EMBL" id="CP182909">
    <property type="protein sequence ID" value="XPM62940.1"/>
    <property type="molecule type" value="Genomic_DNA"/>
</dbReference>
<accession>A0ACD5GQ91</accession>
<proteinExistence type="predicted"/>
<evidence type="ECO:0000313" key="1">
    <source>
        <dbReference type="EMBL" id="XPM62940.1"/>
    </source>
</evidence>
<name>A0ACD5GQ91_9CYAN</name>
<dbReference type="Proteomes" id="UP000095472">
    <property type="component" value="Chromosome"/>
</dbReference>
<reference evidence="1 2" key="1">
    <citation type="journal article" date="2016" name="Genome Announc.">
        <title>Draft Genome Sequence of the Thermotolerant Cyanobacterium Desertifilum sp. IPPAS B-1220.</title>
        <authorList>
            <person name="Mironov K.S."/>
            <person name="Sinetova M.A."/>
            <person name="Bolatkhan K."/>
            <person name="Zayadan B.K."/>
            <person name="Ustinova V.V."/>
            <person name="Kupriyanova E.V."/>
            <person name="Skrypnik A.N."/>
            <person name="Gogoleva N.E."/>
            <person name="Gogolev Y.V."/>
            <person name="Los D.A."/>
        </authorList>
    </citation>
    <scope>NUCLEOTIDE SEQUENCE [LARGE SCALE GENOMIC DNA]</scope>
    <source>
        <strain evidence="1 2">IPPAS B-1220</strain>
    </source>
</reference>
<evidence type="ECO:0000313" key="2">
    <source>
        <dbReference type="Proteomes" id="UP000095472"/>
    </source>
</evidence>